<protein>
    <submittedName>
        <fullName evidence="2">Uncharacterized protein</fullName>
    </submittedName>
</protein>
<evidence type="ECO:0000313" key="3">
    <source>
        <dbReference type="Proteomes" id="UP000612808"/>
    </source>
</evidence>
<dbReference type="AlphaFoldDB" id="A0A8J3NB43"/>
<accession>A0A8J3NB43</accession>
<sequence>MSDTLKSLLDDAANDAKQYDVTEAAVRGARRRRGALVLGPIAAVVAVALVALGIWLPGRHTDHSAPPARPQQVGARAGVDVALGWSVYTTSGARLAVPADINVIHATRDGGWIVLDLDGDLWHLDRTGARHKLASHQEQLVTDPSGTRIAFGAKRSLTVARLSGDRLTDVHTTRVPSGLVVPTLIRTDGAVVLVRSMSTTGSRYDLWRPDHGDYRPTAGHPLYSVDGLTADGRTLVGRTGSAGSQCLTRIDPDHGFTTGGCTRTGALLGVIVSPTGVVLAADTTGYVTYRPVGDGYRKGGRWTLATHGWIRPGYAGWDAATWANDHTAVMFAQVKGGPMRLLRLDTDRPGAVTGITLPGNGIPALADPVTG</sequence>
<name>A0A8J3NB43_9ACTN</name>
<dbReference type="SUPFAM" id="SSF69304">
    <property type="entry name" value="Tricorn protease N-terminal domain"/>
    <property type="match status" value="1"/>
</dbReference>
<evidence type="ECO:0000256" key="1">
    <source>
        <dbReference type="SAM" id="Phobius"/>
    </source>
</evidence>
<proteinExistence type="predicted"/>
<reference evidence="2" key="1">
    <citation type="submission" date="2021-01" db="EMBL/GenBank/DDBJ databases">
        <title>Whole genome shotgun sequence of Actinocatenispora rupis NBRC 107355.</title>
        <authorList>
            <person name="Komaki H."/>
            <person name="Tamura T."/>
        </authorList>
    </citation>
    <scope>NUCLEOTIDE SEQUENCE</scope>
    <source>
        <strain evidence="2">NBRC 107355</strain>
    </source>
</reference>
<keyword evidence="1" id="KW-1133">Transmembrane helix</keyword>
<keyword evidence="1" id="KW-0472">Membrane</keyword>
<dbReference type="RefSeq" id="WP_203655614.1">
    <property type="nucleotide sequence ID" value="NZ_BAAAZM010000003.1"/>
</dbReference>
<dbReference type="Proteomes" id="UP000612808">
    <property type="component" value="Unassembled WGS sequence"/>
</dbReference>
<comment type="caution">
    <text evidence="2">The sequence shown here is derived from an EMBL/GenBank/DDBJ whole genome shotgun (WGS) entry which is preliminary data.</text>
</comment>
<gene>
    <name evidence="2" type="ORF">Aru02nite_12740</name>
</gene>
<organism evidence="2 3">
    <name type="scientific">Actinocatenispora rupis</name>
    <dbReference type="NCBI Taxonomy" id="519421"/>
    <lineage>
        <taxon>Bacteria</taxon>
        <taxon>Bacillati</taxon>
        <taxon>Actinomycetota</taxon>
        <taxon>Actinomycetes</taxon>
        <taxon>Micromonosporales</taxon>
        <taxon>Micromonosporaceae</taxon>
        <taxon>Actinocatenispora</taxon>
    </lineage>
</organism>
<evidence type="ECO:0000313" key="2">
    <source>
        <dbReference type="EMBL" id="GID10385.1"/>
    </source>
</evidence>
<dbReference type="EMBL" id="BOMB01000007">
    <property type="protein sequence ID" value="GID10385.1"/>
    <property type="molecule type" value="Genomic_DNA"/>
</dbReference>
<keyword evidence="3" id="KW-1185">Reference proteome</keyword>
<feature type="transmembrane region" description="Helical" evidence="1">
    <location>
        <begin position="35"/>
        <end position="56"/>
    </location>
</feature>
<keyword evidence="1" id="KW-0812">Transmembrane</keyword>